<reference evidence="1" key="1">
    <citation type="submission" date="2022-09" db="EMBL/GenBank/DDBJ databases">
        <title>Complete genome sequence of Rossellomorea vietnamensis strain RL-WG62, a newly isolated PGPR with the potential for plant salinity stress alleviation.</title>
        <authorList>
            <person name="Ren L."/>
            <person name="Wang G."/>
            <person name="Hu H."/>
        </authorList>
    </citation>
    <scope>NUCLEOTIDE SEQUENCE</scope>
    <source>
        <strain evidence="1">RL-WG62</strain>
    </source>
</reference>
<sequence>MRALIFTEGGSHIGLGHISRCSSLYDELEKREIDVEFIINGDLEQFEIIKDKQYKVINWLSKNFLKSYIKPDDYCIVDSYLAGEELYQVISYLAKQSLFIDDIARIKYPKGIVVNPSLSTKAVNYLNKDTNCYLLGPKYIILRSPFIQVKREYINPKIKEVLITLGGSDIHNLTPNILKQLKNNNSDIIFNVVIGNTFENIGKIKSVSTKNIQLYENATAEEMKSIMLRSDFAITAAGQTIYELITTQTPFIPIKVIENQHNNILALKELDLVEITLEYNDPFFNEKLIFEVENIMRLSNRTNLIEKCSKVIDGLGSKRIIDALIPGEFMKDNFYLRKAKDEDVFDVFQLSNEDYVRKYSINTAKIEWENHKVWFENILKSNSHVFYVVTDNTDEFLGQLRYKIENDSATISISLCKLITGKGLSKVLVKKSMELICEESTGLKNIIAYVSNDNIASRKLFENTGFILQESNNRMLKYNYSIN</sequence>
<dbReference type="EMBL" id="CP104558">
    <property type="protein sequence ID" value="UXH43437.1"/>
    <property type="molecule type" value="Genomic_DNA"/>
</dbReference>
<keyword evidence="1" id="KW-0378">Hydrolase</keyword>
<organism evidence="1 2">
    <name type="scientific">Rossellomorea vietnamensis</name>
    <dbReference type="NCBI Taxonomy" id="218284"/>
    <lineage>
        <taxon>Bacteria</taxon>
        <taxon>Bacillati</taxon>
        <taxon>Bacillota</taxon>
        <taxon>Bacilli</taxon>
        <taxon>Bacillales</taxon>
        <taxon>Bacillaceae</taxon>
        <taxon>Rossellomorea</taxon>
    </lineage>
</organism>
<gene>
    <name evidence="1" type="primary">pseG</name>
    <name evidence="1" type="ORF">N5C46_17460</name>
</gene>
<evidence type="ECO:0000313" key="2">
    <source>
        <dbReference type="Proteomes" id="UP001064027"/>
    </source>
</evidence>
<protein>
    <submittedName>
        <fullName evidence="1">UDP-2,4-diacetamido-2,4, 6-trideoxy-beta-L-altropyranose hydrolase</fullName>
        <ecNumber evidence="1">3.6.1.57</ecNumber>
    </submittedName>
</protein>
<dbReference type="EC" id="3.6.1.57" evidence="1"/>
<evidence type="ECO:0000313" key="1">
    <source>
        <dbReference type="EMBL" id="UXH43437.1"/>
    </source>
</evidence>
<dbReference type="Proteomes" id="UP001064027">
    <property type="component" value="Chromosome"/>
</dbReference>
<accession>A0ACD4C773</accession>
<proteinExistence type="predicted"/>
<keyword evidence="2" id="KW-1185">Reference proteome</keyword>
<name>A0ACD4C773_9BACI</name>